<feature type="transmembrane region" description="Helical" evidence="9">
    <location>
        <begin position="64"/>
        <end position="90"/>
    </location>
</feature>
<dbReference type="Proteomes" id="UP000078476">
    <property type="component" value="Unassembled WGS sequence"/>
</dbReference>
<dbReference type="InterPro" id="IPR001463">
    <property type="entry name" value="Na/Ala_symport"/>
</dbReference>
<feature type="transmembrane region" description="Helical" evidence="9">
    <location>
        <begin position="411"/>
        <end position="430"/>
    </location>
</feature>
<comment type="subcellular location">
    <subcellularLocation>
        <location evidence="9">Cell inner membrane</location>
        <topology evidence="9">Multi-pass membrane protein</topology>
    </subcellularLocation>
    <subcellularLocation>
        <location evidence="1">Cell membrane</location>
        <topology evidence="1">Multi-pass membrane protein</topology>
    </subcellularLocation>
</comment>
<dbReference type="PANTHER" id="PTHR30330">
    <property type="entry name" value="AGSS FAMILY TRANSPORTER, SODIUM-ALANINE"/>
    <property type="match status" value="1"/>
</dbReference>
<evidence type="ECO:0000256" key="9">
    <source>
        <dbReference type="RuleBase" id="RU363064"/>
    </source>
</evidence>
<protein>
    <submittedName>
        <fullName evidence="10">Transporter</fullName>
    </submittedName>
</protein>
<comment type="similarity">
    <text evidence="2 9">Belongs to the alanine or glycine:cation symporter (AGCS) (TC 2.A.25) family.</text>
</comment>
<dbReference type="GO" id="GO:0005283">
    <property type="term" value="F:amino acid:sodium symporter activity"/>
    <property type="evidence" value="ECO:0007669"/>
    <property type="project" value="InterPro"/>
</dbReference>
<keyword evidence="6 9" id="KW-0769">Symport</keyword>
<feature type="transmembrane region" description="Helical" evidence="9">
    <location>
        <begin position="20"/>
        <end position="43"/>
    </location>
</feature>
<feature type="transmembrane region" description="Helical" evidence="9">
    <location>
        <begin position="208"/>
        <end position="227"/>
    </location>
</feature>
<keyword evidence="7 9" id="KW-1133">Transmembrane helix</keyword>
<feature type="transmembrane region" description="Helical" evidence="9">
    <location>
        <begin position="387"/>
        <end position="405"/>
    </location>
</feature>
<keyword evidence="11" id="KW-1185">Reference proteome</keyword>
<evidence type="ECO:0000256" key="6">
    <source>
        <dbReference type="ARBA" id="ARBA00022847"/>
    </source>
</evidence>
<evidence type="ECO:0000256" key="1">
    <source>
        <dbReference type="ARBA" id="ARBA00004651"/>
    </source>
</evidence>
<dbReference type="PRINTS" id="PR00175">
    <property type="entry name" value="NAALASMPORT"/>
</dbReference>
<proteinExistence type="inferred from homology"/>
<keyword evidence="5 9" id="KW-0812">Transmembrane</keyword>
<feature type="transmembrane region" description="Helical" evidence="9">
    <location>
        <begin position="346"/>
        <end position="367"/>
    </location>
</feature>
<keyword evidence="4" id="KW-1003">Cell membrane</keyword>
<evidence type="ECO:0000313" key="10">
    <source>
        <dbReference type="EMBL" id="OAI21336.1"/>
    </source>
</evidence>
<reference evidence="10 11" key="1">
    <citation type="submission" date="2016-03" db="EMBL/GenBank/DDBJ databases">
        <authorList>
            <person name="Ploux O."/>
        </authorList>
    </citation>
    <scope>NUCLEOTIDE SEQUENCE [LARGE SCALE GENOMIC DNA]</scope>
    <source>
        <strain evidence="10 11">R-45370</strain>
    </source>
</reference>
<dbReference type="RefSeq" id="WP_066976479.1">
    <property type="nucleotide sequence ID" value="NZ_LUUI01000011.1"/>
</dbReference>
<feature type="transmembrane region" description="Helical" evidence="9">
    <location>
        <begin position="239"/>
        <end position="262"/>
    </location>
</feature>
<gene>
    <name evidence="10" type="ORF">A1359_02285</name>
</gene>
<sequence>MPVLESLIATLSGWIWGPPMLTLLVGTGLYLTVLLRGLQFRALPLAFRLIFHKDYGHAGDISHFAALMTALAATVGIGNIVGVATAITLGGPGAVFWMWMTGLVGMATKYSEAVLAVKYREKGEHGMRGGPMYYLAKGAHLPKLGWLFALFTALATFGIGNMTQANATAKIFEATFAVEPWVTGLVLTTLTALVILGGIRSIGKFTSVLVPFMIVGYVGAGLTVLALNAAEIPAAFGLIFGHAFSPASASGGFAGAGVAAAMRFGIARGVFSNESGLGSAPIAAAAARTNDPVKQALVSMTQTFIDTLLVCTMTALVILTADSWTLGVTAGQLTSASFAETLGSSGQILVAIATSVFAFSTLIGWNYYGEKAIEYLFGPRAIRIYRIAFIATVIVGAMMELEFVWNFSDLMNGMMALPNLIALLILSKVVKQETDRYFKAHGPD</sequence>
<dbReference type="AlphaFoldDB" id="A0A177NTF4"/>
<keyword evidence="3 9" id="KW-0813">Transport</keyword>
<evidence type="ECO:0000256" key="7">
    <source>
        <dbReference type="ARBA" id="ARBA00022989"/>
    </source>
</evidence>
<keyword evidence="9" id="KW-0997">Cell inner membrane</keyword>
<evidence type="ECO:0000256" key="4">
    <source>
        <dbReference type="ARBA" id="ARBA00022475"/>
    </source>
</evidence>
<feature type="transmembrane region" description="Helical" evidence="9">
    <location>
        <begin position="96"/>
        <end position="119"/>
    </location>
</feature>
<dbReference type="Pfam" id="PF01235">
    <property type="entry name" value="Na_Ala_symp"/>
    <property type="match status" value="1"/>
</dbReference>
<evidence type="ECO:0000256" key="5">
    <source>
        <dbReference type="ARBA" id="ARBA00022692"/>
    </source>
</evidence>
<feature type="transmembrane region" description="Helical" evidence="9">
    <location>
        <begin position="304"/>
        <end position="326"/>
    </location>
</feature>
<accession>A0A177NTF4</accession>
<name>A0A177NTF4_9GAMM</name>
<keyword evidence="8 9" id="KW-0472">Membrane</keyword>
<dbReference type="EMBL" id="LUUI01000011">
    <property type="protein sequence ID" value="OAI21336.1"/>
    <property type="molecule type" value="Genomic_DNA"/>
</dbReference>
<evidence type="ECO:0000256" key="3">
    <source>
        <dbReference type="ARBA" id="ARBA00022448"/>
    </source>
</evidence>
<evidence type="ECO:0000256" key="2">
    <source>
        <dbReference type="ARBA" id="ARBA00009261"/>
    </source>
</evidence>
<feature type="transmembrane region" description="Helical" evidence="9">
    <location>
        <begin position="180"/>
        <end position="199"/>
    </location>
</feature>
<organism evidence="10 11">
    <name type="scientific">Methylomonas lenta</name>
    <dbReference type="NCBI Taxonomy" id="980561"/>
    <lineage>
        <taxon>Bacteria</taxon>
        <taxon>Pseudomonadati</taxon>
        <taxon>Pseudomonadota</taxon>
        <taxon>Gammaproteobacteria</taxon>
        <taxon>Methylococcales</taxon>
        <taxon>Methylococcaceae</taxon>
        <taxon>Methylomonas</taxon>
    </lineage>
</organism>
<evidence type="ECO:0000256" key="8">
    <source>
        <dbReference type="ARBA" id="ARBA00023136"/>
    </source>
</evidence>
<dbReference type="OrthoDB" id="9806926at2"/>
<dbReference type="GO" id="GO:0005886">
    <property type="term" value="C:plasma membrane"/>
    <property type="evidence" value="ECO:0007669"/>
    <property type="project" value="UniProtKB-SubCell"/>
</dbReference>
<dbReference type="FunFam" id="1.20.1740.10:FF:000004">
    <property type="entry name" value="Sodium:alanine symporter family protein"/>
    <property type="match status" value="1"/>
</dbReference>
<evidence type="ECO:0000313" key="11">
    <source>
        <dbReference type="Proteomes" id="UP000078476"/>
    </source>
</evidence>
<dbReference type="STRING" id="980561.A1359_02285"/>
<comment type="caution">
    <text evidence="10">The sequence shown here is derived from an EMBL/GenBank/DDBJ whole genome shotgun (WGS) entry which is preliminary data.</text>
</comment>
<dbReference type="NCBIfam" id="TIGR00835">
    <property type="entry name" value="agcS"/>
    <property type="match status" value="1"/>
</dbReference>
<dbReference type="Gene3D" id="1.20.1740.10">
    <property type="entry name" value="Amino acid/polyamine transporter I"/>
    <property type="match status" value="1"/>
</dbReference>
<dbReference type="PANTHER" id="PTHR30330:SF3">
    <property type="entry name" value="TRANSCRIPTIONAL REGULATOR, LRP FAMILY"/>
    <property type="match status" value="1"/>
</dbReference>
<feature type="transmembrane region" description="Helical" evidence="9">
    <location>
        <begin position="140"/>
        <end position="160"/>
    </location>
</feature>